<evidence type="ECO:0000313" key="6">
    <source>
        <dbReference type="EMBL" id="VAW82294.1"/>
    </source>
</evidence>
<evidence type="ECO:0000256" key="4">
    <source>
        <dbReference type="ARBA" id="ARBA00023014"/>
    </source>
</evidence>
<dbReference type="SFLD" id="SFLDG01386">
    <property type="entry name" value="main_SPASM_domain-containing"/>
    <property type="match status" value="1"/>
</dbReference>
<dbReference type="Pfam" id="PF04055">
    <property type="entry name" value="Radical_SAM"/>
    <property type="match status" value="1"/>
</dbReference>
<proteinExistence type="predicted"/>
<keyword evidence="2" id="KW-0479">Metal-binding</keyword>
<keyword evidence="3" id="KW-0408">Iron</keyword>
<keyword evidence="1" id="KW-0949">S-adenosyl-L-methionine</keyword>
<evidence type="ECO:0000256" key="3">
    <source>
        <dbReference type="ARBA" id="ARBA00023004"/>
    </source>
</evidence>
<protein>
    <recommendedName>
        <fullName evidence="5">Radical SAM core domain-containing protein</fullName>
    </recommendedName>
</protein>
<dbReference type="PROSITE" id="PS51918">
    <property type="entry name" value="RADICAL_SAM"/>
    <property type="match status" value="1"/>
</dbReference>
<dbReference type="GO" id="GO:0051536">
    <property type="term" value="F:iron-sulfur cluster binding"/>
    <property type="evidence" value="ECO:0007669"/>
    <property type="project" value="UniProtKB-KW"/>
</dbReference>
<name>A0A3B0ZLR9_9ZZZZ</name>
<evidence type="ECO:0000256" key="1">
    <source>
        <dbReference type="ARBA" id="ARBA00022691"/>
    </source>
</evidence>
<dbReference type="SFLD" id="SFLDG01067">
    <property type="entry name" value="SPASM/twitch_domain_containing"/>
    <property type="match status" value="1"/>
</dbReference>
<dbReference type="InterPro" id="IPR058240">
    <property type="entry name" value="rSAM_sf"/>
</dbReference>
<dbReference type="GO" id="GO:0003824">
    <property type="term" value="F:catalytic activity"/>
    <property type="evidence" value="ECO:0007669"/>
    <property type="project" value="InterPro"/>
</dbReference>
<dbReference type="SFLD" id="SFLDS00029">
    <property type="entry name" value="Radical_SAM"/>
    <property type="match status" value="1"/>
</dbReference>
<accession>A0A3B0ZLR9</accession>
<sequence length="482" mass="53300">MDGKADTGHCAMPWLQNGHPLIAIDVTGRCNLRCIHCYNAEFLPKSLSRQQVSRILTQSPSDWKIYFLGGEPLVRRDILSILSESVSLGHPTSLATNATLIKRIGAEQLLDTGIGEIYVSLDGADEESNDRIRGKGSFAAIVEGLLALEDAAYGREFSLNVSVTACSPNISSIERLPAFLDDLGIHVDKLGVMPVSPTGRGADNLELLISEHQWLDLCESLCARWKHYSRLVFLCIANSELAVRYLEARHGIFLNECVADCRVARKTDACRVLADGSVVPCSGRLDLIERLEAEGIFHPLRAETFTTTNASIPFPGFIDDMSQHLKLQNPVCDQCPYHAQCQVCPLEVRYNTKPRMSRSAVCAEVWKRVEETGVTLATEDTEAEALCTGAPDYADIAIDPTVYDRELRDGRLVVICPRDQSYHVLDKIGAQFWRSLRQHQRLDKAGGNYLAAHSDKSTGVSRLSYLLTTLRDAKVISEVLPC</sequence>
<dbReference type="Gene3D" id="3.20.20.70">
    <property type="entry name" value="Aldolase class I"/>
    <property type="match status" value="1"/>
</dbReference>
<dbReference type="AlphaFoldDB" id="A0A3B0ZLR9"/>
<dbReference type="InterPro" id="IPR013785">
    <property type="entry name" value="Aldolase_TIM"/>
</dbReference>
<dbReference type="PANTHER" id="PTHR11228:SF7">
    <property type="entry name" value="PQQA PEPTIDE CYCLASE"/>
    <property type="match status" value="1"/>
</dbReference>
<reference evidence="6" key="1">
    <citation type="submission" date="2018-06" db="EMBL/GenBank/DDBJ databases">
        <authorList>
            <person name="Zhirakovskaya E."/>
        </authorList>
    </citation>
    <scope>NUCLEOTIDE SEQUENCE</scope>
</reference>
<dbReference type="InterPro" id="IPR007197">
    <property type="entry name" value="rSAM"/>
</dbReference>
<evidence type="ECO:0000256" key="2">
    <source>
        <dbReference type="ARBA" id="ARBA00022723"/>
    </source>
</evidence>
<dbReference type="SUPFAM" id="SSF102114">
    <property type="entry name" value="Radical SAM enzymes"/>
    <property type="match status" value="1"/>
</dbReference>
<keyword evidence="4" id="KW-0411">Iron-sulfur</keyword>
<dbReference type="InterPro" id="IPR050377">
    <property type="entry name" value="Radical_SAM_PqqE_MftC-like"/>
</dbReference>
<gene>
    <name evidence="6" type="ORF">MNBD_GAMMA13-1327</name>
</gene>
<dbReference type="PANTHER" id="PTHR11228">
    <property type="entry name" value="RADICAL SAM DOMAIN PROTEIN"/>
    <property type="match status" value="1"/>
</dbReference>
<dbReference type="EMBL" id="UOFK01000307">
    <property type="protein sequence ID" value="VAW82294.1"/>
    <property type="molecule type" value="Genomic_DNA"/>
</dbReference>
<organism evidence="6">
    <name type="scientific">hydrothermal vent metagenome</name>
    <dbReference type="NCBI Taxonomy" id="652676"/>
    <lineage>
        <taxon>unclassified sequences</taxon>
        <taxon>metagenomes</taxon>
        <taxon>ecological metagenomes</taxon>
    </lineage>
</organism>
<feature type="domain" description="Radical SAM core" evidence="5">
    <location>
        <begin position="14"/>
        <end position="224"/>
    </location>
</feature>
<dbReference type="CDD" id="cd01335">
    <property type="entry name" value="Radical_SAM"/>
    <property type="match status" value="1"/>
</dbReference>
<dbReference type="GO" id="GO:0046872">
    <property type="term" value="F:metal ion binding"/>
    <property type="evidence" value="ECO:0007669"/>
    <property type="project" value="UniProtKB-KW"/>
</dbReference>
<evidence type="ECO:0000259" key="5">
    <source>
        <dbReference type="PROSITE" id="PS51918"/>
    </source>
</evidence>